<dbReference type="PROSITE" id="PS00237">
    <property type="entry name" value="G_PROTEIN_RECEP_F1_1"/>
    <property type="match status" value="1"/>
</dbReference>
<keyword evidence="2" id="KW-1003">Cell membrane</keyword>
<evidence type="ECO:0000259" key="12">
    <source>
        <dbReference type="PROSITE" id="PS50262"/>
    </source>
</evidence>
<keyword evidence="8 10" id="KW-0675">Receptor</keyword>
<dbReference type="Proteomes" id="UP000694865">
    <property type="component" value="Unplaced"/>
</dbReference>
<evidence type="ECO:0000256" key="8">
    <source>
        <dbReference type="ARBA" id="ARBA00023170"/>
    </source>
</evidence>
<dbReference type="SUPFAM" id="SSF81321">
    <property type="entry name" value="Family A G protein-coupled receptor-like"/>
    <property type="match status" value="1"/>
</dbReference>
<keyword evidence="6 11" id="KW-0472">Membrane</keyword>
<evidence type="ECO:0000256" key="6">
    <source>
        <dbReference type="ARBA" id="ARBA00023136"/>
    </source>
</evidence>
<proteinExistence type="inferred from homology"/>
<keyword evidence="3 10" id="KW-0812">Transmembrane</keyword>
<dbReference type="PANTHER" id="PTHR24248:SF199">
    <property type="entry name" value="IP13425P-RELATED"/>
    <property type="match status" value="1"/>
</dbReference>
<organism evidence="13 14">
    <name type="scientific">Saccoglossus kowalevskii</name>
    <name type="common">Acorn worm</name>
    <dbReference type="NCBI Taxonomy" id="10224"/>
    <lineage>
        <taxon>Eukaryota</taxon>
        <taxon>Metazoa</taxon>
        <taxon>Hemichordata</taxon>
        <taxon>Enteropneusta</taxon>
        <taxon>Harrimaniidae</taxon>
        <taxon>Saccoglossus</taxon>
    </lineage>
</organism>
<keyword evidence="13" id="KW-1185">Reference proteome</keyword>
<comment type="subcellular location">
    <subcellularLocation>
        <location evidence="1">Cell membrane</location>
        <topology evidence="1">Multi-pass membrane protein</topology>
    </subcellularLocation>
</comment>
<evidence type="ECO:0000313" key="13">
    <source>
        <dbReference type="Proteomes" id="UP000694865"/>
    </source>
</evidence>
<feature type="transmembrane region" description="Helical" evidence="11">
    <location>
        <begin position="30"/>
        <end position="54"/>
    </location>
</feature>
<sequence>MSTFPSTTTTTTTTAYIADIGLEEYHDFEWYYLAIVALVAVAIILENLAVLLCIGLNKKLQSIDNYCIINLACADLFNGIVFIFHVTFTVIRPYSCTNVIYCGVIFSAQPVAVVGSVLALMTMSIDRYISVSYTLKYTDIVTGKRFMLIVVVQWIVSIILGSMPVMIWHTEDIQACINVQILSDAKSAYLWYWLITFLPTVILLILYGRLFCVAYRHARRVAPRANQIKRNQTHNTACELSTINLPTTVGDTVESENSMEAHSPTTQRKKLHIINRAYKAVITLGIIMICMVCTFLPLQVMFISFNCENCFSISHFDMRAIMLVLQVSNSAMNPFVYAIRIKELRNTFVKTMKTIFLCKCRKQSVVNESPQQTDT</sequence>
<feature type="transmembrane region" description="Helical" evidence="11">
    <location>
        <begin position="66"/>
        <end position="86"/>
    </location>
</feature>
<dbReference type="CDD" id="cd00637">
    <property type="entry name" value="7tm_classA_rhodopsin-like"/>
    <property type="match status" value="1"/>
</dbReference>
<keyword evidence="9 10" id="KW-0807">Transducer</keyword>
<dbReference type="Pfam" id="PF00001">
    <property type="entry name" value="7tm_1"/>
    <property type="match status" value="1"/>
</dbReference>
<dbReference type="PROSITE" id="PS50262">
    <property type="entry name" value="G_PROTEIN_RECEP_F1_2"/>
    <property type="match status" value="1"/>
</dbReference>
<evidence type="ECO:0000256" key="4">
    <source>
        <dbReference type="ARBA" id="ARBA00022989"/>
    </source>
</evidence>
<evidence type="ECO:0000256" key="10">
    <source>
        <dbReference type="RuleBase" id="RU000688"/>
    </source>
</evidence>
<accession>A0ABM0MT58</accession>
<gene>
    <name evidence="14" type="primary">LOC102804112</name>
</gene>
<dbReference type="PANTHER" id="PTHR24248">
    <property type="entry name" value="ADRENERGIC RECEPTOR-RELATED G-PROTEIN COUPLED RECEPTOR"/>
    <property type="match status" value="1"/>
</dbReference>
<evidence type="ECO:0000256" key="7">
    <source>
        <dbReference type="ARBA" id="ARBA00023157"/>
    </source>
</evidence>
<keyword evidence="7" id="KW-1015">Disulfide bond</keyword>
<protein>
    <submittedName>
        <fullName evidence="14">Adenosine receptor A2a-like</fullName>
    </submittedName>
</protein>
<feature type="transmembrane region" description="Helical" evidence="11">
    <location>
        <begin position="189"/>
        <end position="210"/>
    </location>
</feature>
<dbReference type="InterPro" id="IPR000276">
    <property type="entry name" value="GPCR_Rhodpsn"/>
</dbReference>
<comment type="similarity">
    <text evidence="10">Belongs to the G-protein coupled receptor 1 family.</text>
</comment>
<feature type="transmembrane region" description="Helical" evidence="11">
    <location>
        <begin position="320"/>
        <end position="339"/>
    </location>
</feature>
<dbReference type="Gene3D" id="1.20.1070.10">
    <property type="entry name" value="Rhodopsin 7-helix transmembrane proteins"/>
    <property type="match status" value="1"/>
</dbReference>
<feature type="transmembrane region" description="Helical" evidence="11">
    <location>
        <begin position="98"/>
        <end position="125"/>
    </location>
</feature>
<dbReference type="SMART" id="SM01381">
    <property type="entry name" value="7TM_GPCR_Srsx"/>
    <property type="match status" value="1"/>
</dbReference>
<keyword evidence="5 10" id="KW-0297">G-protein coupled receptor</keyword>
<evidence type="ECO:0000256" key="3">
    <source>
        <dbReference type="ARBA" id="ARBA00022692"/>
    </source>
</evidence>
<dbReference type="RefSeq" id="XP_006823199.1">
    <property type="nucleotide sequence ID" value="XM_006823136.1"/>
</dbReference>
<evidence type="ECO:0000256" key="2">
    <source>
        <dbReference type="ARBA" id="ARBA00022475"/>
    </source>
</evidence>
<evidence type="ECO:0000256" key="1">
    <source>
        <dbReference type="ARBA" id="ARBA00004651"/>
    </source>
</evidence>
<feature type="domain" description="G-protein coupled receptors family 1 profile" evidence="12">
    <location>
        <begin position="46"/>
        <end position="337"/>
    </location>
</feature>
<dbReference type="InterPro" id="IPR017452">
    <property type="entry name" value="GPCR_Rhodpsn_7TM"/>
</dbReference>
<name>A0ABM0MT58_SACKO</name>
<evidence type="ECO:0000313" key="14">
    <source>
        <dbReference type="RefSeq" id="XP_006823199.1"/>
    </source>
</evidence>
<reference evidence="14" key="1">
    <citation type="submission" date="2025-08" db="UniProtKB">
        <authorList>
            <consortium name="RefSeq"/>
        </authorList>
    </citation>
    <scope>IDENTIFICATION</scope>
    <source>
        <tissue evidence="14">Testes</tissue>
    </source>
</reference>
<feature type="transmembrane region" description="Helical" evidence="11">
    <location>
        <begin position="277"/>
        <end position="300"/>
    </location>
</feature>
<evidence type="ECO:0000256" key="9">
    <source>
        <dbReference type="ARBA" id="ARBA00023224"/>
    </source>
</evidence>
<evidence type="ECO:0000256" key="11">
    <source>
        <dbReference type="SAM" id="Phobius"/>
    </source>
</evidence>
<dbReference type="GeneID" id="102804112"/>
<feature type="transmembrane region" description="Helical" evidence="11">
    <location>
        <begin position="146"/>
        <end position="169"/>
    </location>
</feature>
<keyword evidence="4 11" id="KW-1133">Transmembrane helix</keyword>
<evidence type="ECO:0000256" key="5">
    <source>
        <dbReference type="ARBA" id="ARBA00023040"/>
    </source>
</evidence>
<dbReference type="PRINTS" id="PR00237">
    <property type="entry name" value="GPCRRHODOPSN"/>
</dbReference>